<name>A0A7X6BNV5_9CAUL</name>
<accession>A0A7X6BNV5</accession>
<sequence>MSEMEVLTARWIEATGEPPVIADVDLMRSLLEEHSSDETNP</sequence>
<proteinExistence type="predicted"/>
<comment type="caution">
    <text evidence="1">The sequence shown here is derived from an EMBL/GenBank/DDBJ whole genome shotgun (WGS) entry which is preliminary data.</text>
</comment>
<protein>
    <submittedName>
        <fullName evidence="1">Uncharacterized protein</fullName>
    </submittedName>
</protein>
<reference evidence="1 2" key="1">
    <citation type="submission" date="2020-03" db="EMBL/GenBank/DDBJ databases">
        <title>Genomic Encyclopedia of Type Strains, Phase IV (KMG-IV): sequencing the most valuable type-strain genomes for metagenomic binning, comparative biology and taxonomic classification.</title>
        <authorList>
            <person name="Goeker M."/>
        </authorList>
    </citation>
    <scope>NUCLEOTIDE SEQUENCE [LARGE SCALE GENOMIC DNA]</scope>
    <source>
        <strain evidence="1 2">DSM 4736</strain>
    </source>
</reference>
<dbReference type="AlphaFoldDB" id="A0A7X6BNV5"/>
<evidence type="ECO:0000313" key="1">
    <source>
        <dbReference type="EMBL" id="NJC41329.1"/>
    </source>
</evidence>
<dbReference type="RefSeq" id="WP_280644098.1">
    <property type="nucleotide sequence ID" value="NZ_JAATJM010000001.1"/>
</dbReference>
<organism evidence="1 2">
    <name type="scientific">Brevundimonas alba</name>
    <dbReference type="NCBI Taxonomy" id="74314"/>
    <lineage>
        <taxon>Bacteria</taxon>
        <taxon>Pseudomonadati</taxon>
        <taxon>Pseudomonadota</taxon>
        <taxon>Alphaproteobacteria</taxon>
        <taxon>Caulobacterales</taxon>
        <taxon>Caulobacteraceae</taxon>
        <taxon>Brevundimonas</taxon>
    </lineage>
</organism>
<gene>
    <name evidence="1" type="ORF">GGQ87_001587</name>
</gene>
<keyword evidence="2" id="KW-1185">Reference proteome</keyword>
<dbReference type="Proteomes" id="UP000587415">
    <property type="component" value="Unassembled WGS sequence"/>
</dbReference>
<evidence type="ECO:0000313" key="2">
    <source>
        <dbReference type="Proteomes" id="UP000587415"/>
    </source>
</evidence>
<dbReference type="EMBL" id="JAATJM010000001">
    <property type="protein sequence ID" value="NJC41329.1"/>
    <property type="molecule type" value="Genomic_DNA"/>
</dbReference>